<feature type="compositionally biased region" description="Basic and acidic residues" evidence="3">
    <location>
        <begin position="343"/>
        <end position="352"/>
    </location>
</feature>
<evidence type="ECO:0000256" key="2">
    <source>
        <dbReference type="ARBA" id="ARBA00022842"/>
    </source>
</evidence>
<feature type="compositionally biased region" description="Basic and acidic residues" evidence="3">
    <location>
        <begin position="416"/>
        <end position="439"/>
    </location>
</feature>
<dbReference type="GO" id="GO:0046872">
    <property type="term" value="F:metal ion binding"/>
    <property type="evidence" value="ECO:0007669"/>
    <property type="project" value="UniProtKB-KW"/>
</dbReference>
<accession>A0A197JE37</accession>
<keyword evidence="5" id="KW-1185">Reference proteome</keyword>
<feature type="compositionally biased region" description="Polar residues" evidence="3">
    <location>
        <begin position="353"/>
        <end position="364"/>
    </location>
</feature>
<gene>
    <name evidence="4" type="ORF">K457DRAFT_143263</name>
</gene>
<organism evidence="4 5">
    <name type="scientific">Linnemannia elongata AG-77</name>
    <dbReference type="NCBI Taxonomy" id="1314771"/>
    <lineage>
        <taxon>Eukaryota</taxon>
        <taxon>Fungi</taxon>
        <taxon>Fungi incertae sedis</taxon>
        <taxon>Mucoromycota</taxon>
        <taxon>Mortierellomycotina</taxon>
        <taxon>Mortierellomycetes</taxon>
        <taxon>Mortierellales</taxon>
        <taxon>Mortierellaceae</taxon>
        <taxon>Linnemannia</taxon>
    </lineage>
</organism>
<dbReference type="AlphaFoldDB" id="A0A197JE37"/>
<dbReference type="InterPro" id="IPR029060">
    <property type="entry name" value="PIN-like_dom_sf"/>
</dbReference>
<feature type="non-terminal residue" evidence="4">
    <location>
        <position position="459"/>
    </location>
</feature>
<dbReference type="PANTHER" id="PTHR11081">
    <property type="entry name" value="FLAP ENDONUCLEASE FAMILY MEMBER"/>
    <property type="match status" value="1"/>
</dbReference>
<keyword evidence="1" id="KW-0479">Metal-binding</keyword>
<dbReference type="EMBL" id="KV442147">
    <property type="protein sequence ID" value="OAQ22699.1"/>
    <property type="molecule type" value="Genomic_DNA"/>
</dbReference>
<feature type="region of interest" description="Disordered" evidence="3">
    <location>
        <begin position="343"/>
        <end position="459"/>
    </location>
</feature>
<feature type="compositionally biased region" description="Basic residues" evidence="3">
    <location>
        <begin position="440"/>
        <end position="449"/>
    </location>
</feature>
<dbReference type="GO" id="GO:0017108">
    <property type="term" value="F:5'-flap endonuclease activity"/>
    <property type="evidence" value="ECO:0007669"/>
    <property type="project" value="TreeGrafter"/>
</dbReference>
<dbReference type="Proteomes" id="UP000078512">
    <property type="component" value="Unassembled WGS sequence"/>
</dbReference>
<proteinExistence type="predicted"/>
<evidence type="ECO:0008006" key="6">
    <source>
        <dbReference type="Google" id="ProtNLM"/>
    </source>
</evidence>
<dbReference type="InterPro" id="IPR006084">
    <property type="entry name" value="XPG/Rad2"/>
</dbReference>
<dbReference type="PANTHER" id="PTHR11081:SF9">
    <property type="entry name" value="FLAP ENDONUCLEASE 1"/>
    <property type="match status" value="1"/>
</dbReference>
<reference evidence="4 5" key="1">
    <citation type="submission" date="2016-05" db="EMBL/GenBank/DDBJ databases">
        <title>Genome sequencing reveals origins of a unique bacterial endosymbiosis in the earliest lineages of terrestrial Fungi.</title>
        <authorList>
            <consortium name="DOE Joint Genome Institute"/>
            <person name="Uehling J."/>
            <person name="Gryganskyi A."/>
            <person name="Hameed K."/>
            <person name="Tschaplinski T."/>
            <person name="Misztal P."/>
            <person name="Wu S."/>
            <person name="Desiro A."/>
            <person name="Vande Pol N."/>
            <person name="Du Z.-Y."/>
            <person name="Zienkiewicz A."/>
            <person name="Zienkiewicz K."/>
            <person name="Morin E."/>
            <person name="Tisserant E."/>
            <person name="Splivallo R."/>
            <person name="Hainaut M."/>
            <person name="Henrissat B."/>
            <person name="Ohm R."/>
            <person name="Kuo A."/>
            <person name="Yan J."/>
            <person name="Lipzen A."/>
            <person name="Nolan M."/>
            <person name="Labutti K."/>
            <person name="Barry K."/>
            <person name="Goldstein A."/>
            <person name="Labbe J."/>
            <person name="Schadt C."/>
            <person name="Tuskan G."/>
            <person name="Grigoriev I."/>
            <person name="Martin F."/>
            <person name="Vilgalys R."/>
            <person name="Bonito G."/>
        </authorList>
    </citation>
    <scope>NUCLEOTIDE SEQUENCE [LARGE SCALE GENOMIC DNA]</scope>
    <source>
        <strain evidence="4 5">AG-77</strain>
    </source>
</reference>
<evidence type="ECO:0000313" key="5">
    <source>
        <dbReference type="Proteomes" id="UP000078512"/>
    </source>
</evidence>
<feature type="compositionally biased region" description="Basic residues" evidence="3">
    <location>
        <begin position="366"/>
        <end position="378"/>
    </location>
</feature>
<evidence type="ECO:0000256" key="3">
    <source>
        <dbReference type="SAM" id="MobiDB-lite"/>
    </source>
</evidence>
<name>A0A197JE37_9FUNG</name>
<feature type="compositionally biased region" description="Basic and acidic residues" evidence="3">
    <location>
        <begin position="450"/>
        <end position="459"/>
    </location>
</feature>
<sequence>MGLKGFYPWLRKKKGYHPTLRHPMHHHLPDDAIIRVDVLSFFNKIRGIYTKHADDKTKAQAILFEHLKKYGDPSHMVFYIDGAPALEKKETHRERNEKRAKALKNAKVAIETLGNRINQGKPPTKQMFKNVERSLRGGFKWSLQDREDFVHFLQAQELDAHLCRTEADIDIAAECQPKDIVLTQDSDFFAYDSVTTIWRPVGKWDDVKVLEYSREAVLAQIRLSTTKLTALACVSSNDQNKNIPSMGIATNYSIIKDLPDTDVPSLVKEYLESPRVVCRGQEGIDFTASILVFTTMTQEIAAPAGVSSVPSPSSQSVTPLTASPASILSYELLYHQYKVIKDQHTRAKEQKRQGNSSSKSNAKPNRQGKHREFRRHRVIDRPAHQPRVSQQVHRPRHSYKSRAEPQQHEQPSICKQYERKPYTAEQEARYRESTAEAKGKKAKKKRHRETQRLKKEKEV</sequence>
<dbReference type="SUPFAM" id="SSF88723">
    <property type="entry name" value="PIN domain-like"/>
    <property type="match status" value="1"/>
</dbReference>
<dbReference type="OrthoDB" id="2433063at2759"/>
<protein>
    <recommendedName>
        <fullName evidence="6">PIN domain-like protein</fullName>
    </recommendedName>
</protein>
<evidence type="ECO:0000313" key="4">
    <source>
        <dbReference type="EMBL" id="OAQ22699.1"/>
    </source>
</evidence>
<dbReference type="Gene3D" id="3.40.50.1010">
    <property type="entry name" value="5'-nuclease"/>
    <property type="match status" value="1"/>
</dbReference>
<evidence type="ECO:0000256" key="1">
    <source>
        <dbReference type="ARBA" id="ARBA00022723"/>
    </source>
</evidence>
<keyword evidence="2" id="KW-0460">Magnesium</keyword>